<comment type="caution">
    <text evidence="1">The sequence shown here is derived from an EMBL/GenBank/DDBJ whole genome shotgun (WGS) entry which is preliminary data.</text>
</comment>
<proteinExistence type="predicted"/>
<dbReference type="AlphaFoldDB" id="A0A8S9RKF6"/>
<protein>
    <submittedName>
        <fullName evidence="1">Uncharacterized protein</fullName>
    </submittedName>
</protein>
<evidence type="ECO:0000313" key="1">
    <source>
        <dbReference type="EMBL" id="KAF3573181.1"/>
    </source>
</evidence>
<dbReference type="EMBL" id="QGKX02000095">
    <property type="protein sequence ID" value="KAF3573181.1"/>
    <property type="molecule type" value="Genomic_DNA"/>
</dbReference>
<organism evidence="1 2">
    <name type="scientific">Brassica cretica</name>
    <name type="common">Mustard</name>
    <dbReference type="NCBI Taxonomy" id="69181"/>
    <lineage>
        <taxon>Eukaryota</taxon>
        <taxon>Viridiplantae</taxon>
        <taxon>Streptophyta</taxon>
        <taxon>Embryophyta</taxon>
        <taxon>Tracheophyta</taxon>
        <taxon>Spermatophyta</taxon>
        <taxon>Magnoliopsida</taxon>
        <taxon>eudicotyledons</taxon>
        <taxon>Gunneridae</taxon>
        <taxon>Pentapetalae</taxon>
        <taxon>rosids</taxon>
        <taxon>malvids</taxon>
        <taxon>Brassicales</taxon>
        <taxon>Brassicaceae</taxon>
        <taxon>Brassiceae</taxon>
        <taxon>Brassica</taxon>
    </lineage>
</organism>
<gene>
    <name evidence="1" type="ORF">F2Q69_00059012</name>
</gene>
<evidence type="ECO:0000313" key="2">
    <source>
        <dbReference type="Proteomes" id="UP000712600"/>
    </source>
</evidence>
<sequence length="155" mass="17302">MESLMSNEHGRRCHGEELRAMNSARVHPISPSPKVFLILDEHSLSSISSQLASRTATARVPRSASSRPDSDQLARLQHQLVPARVRSRFSWWSGSYNLQTKETNHLRIAITCKTICINPKLNLGLVASLTWPCGFYLAVWPNHSDALFILAALCP</sequence>
<name>A0A8S9RKF6_BRACR</name>
<dbReference type="Proteomes" id="UP000712600">
    <property type="component" value="Unassembled WGS sequence"/>
</dbReference>
<accession>A0A8S9RKF6</accession>
<reference evidence="1" key="1">
    <citation type="submission" date="2019-12" db="EMBL/GenBank/DDBJ databases">
        <title>Genome sequencing and annotation of Brassica cretica.</title>
        <authorList>
            <person name="Studholme D.J."/>
            <person name="Sarris P."/>
        </authorList>
    </citation>
    <scope>NUCLEOTIDE SEQUENCE</scope>
    <source>
        <strain evidence="1">PFS-109/04</strain>
        <tissue evidence="1">Leaf</tissue>
    </source>
</reference>